<dbReference type="InterPro" id="IPR036282">
    <property type="entry name" value="Glutathione-S-Trfase_C_sf"/>
</dbReference>
<dbReference type="RefSeq" id="WP_186644642.1">
    <property type="nucleotide sequence ID" value="NZ_JABWQX020000001.1"/>
</dbReference>
<dbReference type="PROSITE" id="PS50404">
    <property type="entry name" value="GST_NTER"/>
    <property type="match status" value="1"/>
</dbReference>
<comment type="caution">
    <text evidence="2">The sequence shown here is derived from an EMBL/GenBank/DDBJ whole genome shotgun (WGS) entry which is preliminary data.</text>
</comment>
<feature type="domain" description="GST N-terminal" evidence="1">
    <location>
        <begin position="1"/>
        <end position="78"/>
    </location>
</feature>
<protein>
    <submittedName>
        <fullName evidence="2 3">Glutathione S-transferase</fullName>
    </submittedName>
</protein>
<evidence type="ECO:0000259" key="1">
    <source>
        <dbReference type="PROSITE" id="PS50404"/>
    </source>
</evidence>
<name>A0A923FU63_9PSED</name>
<dbReference type="GO" id="GO:0004364">
    <property type="term" value="F:glutathione transferase activity"/>
    <property type="evidence" value="ECO:0007669"/>
    <property type="project" value="TreeGrafter"/>
</dbReference>
<dbReference type="Gene3D" id="3.40.30.10">
    <property type="entry name" value="Glutaredoxin"/>
    <property type="match status" value="1"/>
</dbReference>
<dbReference type="PANTHER" id="PTHR42673">
    <property type="entry name" value="MALEYLACETOACETATE ISOMERASE"/>
    <property type="match status" value="1"/>
</dbReference>
<dbReference type="EMBL" id="JABWQX010000010">
    <property type="protein sequence ID" value="MBC3397805.1"/>
    <property type="molecule type" value="Genomic_DNA"/>
</dbReference>
<evidence type="ECO:0000313" key="4">
    <source>
        <dbReference type="Proteomes" id="UP000659438"/>
    </source>
</evidence>
<dbReference type="SUPFAM" id="SSF47616">
    <property type="entry name" value="GST C-terminal domain-like"/>
    <property type="match status" value="1"/>
</dbReference>
<dbReference type="GO" id="GO:0006559">
    <property type="term" value="P:L-phenylalanine catabolic process"/>
    <property type="evidence" value="ECO:0007669"/>
    <property type="project" value="TreeGrafter"/>
</dbReference>
<dbReference type="InterPro" id="IPR004045">
    <property type="entry name" value="Glutathione_S-Trfase_N"/>
</dbReference>
<reference evidence="2" key="2">
    <citation type="submission" date="2020-07" db="EMBL/GenBank/DDBJ databases">
        <authorList>
            <person name="Lood C."/>
            <person name="Girard L."/>
        </authorList>
    </citation>
    <scope>NUCLEOTIDE SEQUENCE</scope>
    <source>
        <strain evidence="2">SWRI102</strain>
    </source>
</reference>
<sequence>MKLIGMLDSPYVRRVAISAKRLGIALEHESVSVFRHFQHFQSINPVVKAPTLVLDDGSVLMDSTLIIDYLETLAGPGNSLMPTEPGQRLRSLQLIGLALAACEKSVQIYYERTLRPTEIQHAPWVERVSGQLLAAYEALEQALAKQPLPTDGSLDQAGITVAVAWTFTNLLVADQVQGKAFPQISAFTGYAEGLEAFVSTPVE</sequence>
<dbReference type="InterPro" id="IPR036249">
    <property type="entry name" value="Thioredoxin-like_sf"/>
</dbReference>
<reference evidence="2 4" key="1">
    <citation type="journal article" date="2020" name="Microorganisms">
        <title>Reliable Identification of Environmental Pseudomonas Isolates Using the rpoD Gene.</title>
        <authorList>
            <consortium name="The Broad Institute Genome Sequencing Platform"/>
            <person name="Girard L."/>
            <person name="Lood C."/>
            <person name="Rokni-Zadeh H."/>
            <person name="van Noort V."/>
            <person name="Lavigne R."/>
            <person name="De Mot R."/>
        </authorList>
    </citation>
    <scope>NUCLEOTIDE SEQUENCE</scope>
    <source>
        <strain evidence="2 4">SWRI102</strain>
    </source>
</reference>
<dbReference type="PANTHER" id="PTHR42673:SF21">
    <property type="entry name" value="GLUTATHIONE S-TRANSFERASE YFCF"/>
    <property type="match status" value="1"/>
</dbReference>
<gene>
    <name evidence="3" type="ORF">HU742_015200</name>
    <name evidence="2" type="ORF">HU742_21540</name>
</gene>
<reference evidence="3" key="3">
    <citation type="submission" date="2021-06" db="EMBL/GenBank/DDBJ databases">
        <title>Updating the genus Pseudomonas: Description of 43 new species and partition of the Pseudomonas putida group.</title>
        <authorList>
            <person name="Girard L."/>
            <person name="Lood C."/>
            <person name="Vandamme P."/>
            <person name="Rokni-Zadeh H."/>
            <person name="Van Noort V."/>
            <person name="Hofte M."/>
            <person name="Lavigne R."/>
            <person name="De Mot R."/>
        </authorList>
    </citation>
    <scope>NUCLEOTIDE SEQUENCE</scope>
    <source>
        <strain evidence="3">SWRI102</strain>
    </source>
</reference>
<dbReference type="SUPFAM" id="SSF52833">
    <property type="entry name" value="Thioredoxin-like"/>
    <property type="match status" value="1"/>
</dbReference>
<evidence type="ECO:0000313" key="3">
    <source>
        <dbReference type="EMBL" id="MBV4552490.1"/>
    </source>
</evidence>
<evidence type="ECO:0000313" key="2">
    <source>
        <dbReference type="EMBL" id="MBC3397805.1"/>
    </source>
</evidence>
<dbReference type="AlphaFoldDB" id="A0A923FU63"/>
<dbReference type="Gene3D" id="1.20.1050.10">
    <property type="match status" value="1"/>
</dbReference>
<proteinExistence type="predicted"/>
<dbReference type="CDD" id="cd03205">
    <property type="entry name" value="GST_C_6"/>
    <property type="match status" value="1"/>
</dbReference>
<keyword evidence="4" id="KW-1185">Reference proteome</keyword>
<organism evidence="2">
    <name type="scientific">Pseudomonas marvdashtae</name>
    <dbReference type="NCBI Taxonomy" id="2745500"/>
    <lineage>
        <taxon>Bacteria</taxon>
        <taxon>Pseudomonadati</taxon>
        <taxon>Pseudomonadota</taxon>
        <taxon>Gammaproteobacteria</taxon>
        <taxon>Pseudomonadales</taxon>
        <taxon>Pseudomonadaceae</taxon>
        <taxon>Pseudomonas</taxon>
    </lineage>
</organism>
<dbReference type="EMBL" id="JABWQX020000001">
    <property type="protein sequence ID" value="MBV4552490.1"/>
    <property type="molecule type" value="Genomic_DNA"/>
</dbReference>
<accession>A0A923FU63</accession>
<dbReference type="Pfam" id="PF13417">
    <property type="entry name" value="GST_N_3"/>
    <property type="match status" value="1"/>
</dbReference>
<dbReference type="GO" id="GO:0006749">
    <property type="term" value="P:glutathione metabolic process"/>
    <property type="evidence" value="ECO:0007669"/>
    <property type="project" value="TreeGrafter"/>
</dbReference>
<dbReference type="GO" id="GO:0016034">
    <property type="term" value="F:maleylacetoacetate isomerase activity"/>
    <property type="evidence" value="ECO:0007669"/>
    <property type="project" value="TreeGrafter"/>
</dbReference>
<dbReference type="Proteomes" id="UP000659438">
    <property type="component" value="Unassembled WGS sequence"/>
</dbReference>